<name>A0A1S1LCB3_9MYCO</name>
<dbReference type="AlphaFoldDB" id="A0A1S1LCB3"/>
<proteinExistence type="predicted"/>
<comment type="caution">
    <text evidence="1">The sequence shown here is derived from an EMBL/GenBank/DDBJ whole genome shotgun (WGS) entry which is preliminary data.</text>
</comment>
<dbReference type="OrthoDB" id="361945at2"/>
<accession>A0A1S1LCB3</accession>
<protein>
    <submittedName>
        <fullName evidence="1">Uncharacterized protein</fullName>
    </submittedName>
</protein>
<dbReference type="STRING" id="948102.BKG76_19020"/>
<dbReference type="GeneID" id="57168909"/>
<dbReference type="Proteomes" id="UP000179616">
    <property type="component" value="Unassembled WGS sequence"/>
</dbReference>
<organism evidence="1 2">
    <name type="scientific">Mycobacteroides franklinii</name>
    <dbReference type="NCBI Taxonomy" id="948102"/>
    <lineage>
        <taxon>Bacteria</taxon>
        <taxon>Bacillati</taxon>
        <taxon>Actinomycetota</taxon>
        <taxon>Actinomycetes</taxon>
        <taxon>Mycobacteriales</taxon>
        <taxon>Mycobacteriaceae</taxon>
        <taxon>Mycobacteroides</taxon>
    </lineage>
</organism>
<evidence type="ECO:0000313" key="1">
    <source>
        <dbReference type="EMBL" id="OHU22538.1"/>
    </source>
</evidence>
<sequence>MEFAGRLPDPAELRRRCRVIAMLDALVEGRVLGKGDTGTVYQPNWRPGDDLVKYTDGGGDDWSIIFSAKEGVFIRGFDHESELSTYNEDDYWSGLVGDLPGPFKSDLKNPDLYDYYDGAPQMTVCVWRSPADIAWRHGSPKPTQWGYYGNGGEDLFEPLVVWRASRELDWLYPAQGHVIPESAVQRVMDQAALTDELVRAFHPNPDVGALRAEATRIGY</sequence>
<dbReference type="RefSeq" id="WP_070938976.1">
    <property type="nucleotide sequence ID" value="NZ_MLIK01000019.1"/>
</dbReference>
<reference evidence="1 2" key="1">
    <citation type="submission" date="2016-10" db="EMBL/GenBank/DDBJ databases">
        <title>Evaluation of Human, Veterinary and Environmental Mycobacterium chelonae Isolates by Core Genome Phylogenomic Analysis, Targeted Gene Comparison, and Anti-microbial Susceptibility Patterns: A Tale of Mistaken Identities.</title>
        <authorList>
            <person name="Fogelson S.B."/>
            <person name="Camus A.C."/>
            <person name="Lorenz W."/>
            <person name="Vasireddy R."/>
            <person name="Vasireddy S."/>
            <person name="Smith T."/>
            <person name="Brown-Elliott B.A."/>
            <person name="Wallace R.J.Jr."/>
            <person name="Hasan N.A."/>
            <person name="Reischl U."/>
            <person name="Sanchez S."/>
        </authorList>
    </citation>
    <scope>NUCLEOTIDE SEQUENCE [LARGE SCALE GENOMIC DNA]</scope>
    <source>
        <strain evidence="1 2">1559</strain>
    </source>
</reference>
<evidence type="ECO:0000313" key="2">
    <source>
        <dbReference type="Proteomes" id="UP000179616"/>
    </source>
</evidence>
<dbReference type="EMBL" id="MLIK01000019">
    <property type="protein sequence ID" value="OHU22538.1"/>
    <property type="molecule type" value="Genomic_DNA"/>
</dbReference>
<gene>
    <name evidence="1" type="ORF">BKG76_19020</name>
</gene>